<dbReference type="OrthoDB" id="9784811at2"/>
<evidence type="ECO:0000313" key="2">
    <source>
        <dbReference type="Proteomes" id="UP000035704"/>
    </source>
</evidence>
<name>A0A0D8I6R7_9CLOT</name>
<proteinExistence type="predicted"/>
<sequence>MKKKIFFIIINKKRIILTLVLFVVLITVLIGVRAQMKKNTRVWNYHEVIVKKLEGKSDREVQGKVAIIIDDFGNAGDGTKEMVAIQSVLTCAVIPFLPYTNEDAVLAHNRGHEVIIHIPMEPHFGNPKWLGEKGITTNLSTEQVKSIIREAIEKVPYAVGVNNHMGSKATEDRRIITAIVEVLKENDMYIVDSKTSMTSVIREIAEEYEVPVLERAVFLDNEKNIDAIKKQLELLGEIALKDGYAVGIGHVGPEGGVVTAKAIEEMIPVFEKKAIKIVPVSELIKEVF</sequence>
<dbReference type="AlphaFoldDB" id="A0A0D8I6R7"/>
<dbReference type="PANTHER" id="PTHR30105:SF2">
    <property type="entry name" value="DIVERGENT POLYSACCHARIDE DEACETYLASE SUPERFAMILY"/>
    <property type="match status" value="1"/>
</dbReference>
<gene>
    <name evidence="1" type="ORF">CACET_c35820</name>
</gene>
<dbReference type="CDD" id="cd10936">
    <property type="entry name" value="CE4_DAC2"/>
    <property type="match status" value="1"/>
</dbReference>
<protein>
    <submittedName>
        <fullName evidence="1">Uncharacterized protein</fullName>
    </submittedName>
</protein>
<dbReference type="SUPFAM" id="SSF88713">
    <property type="entry name" value="Glycoside hydrolase/deacetylase"/>
    <property type="match status" value="1"/>
</dbReference>
<dbReference type="Proteomes" id="UP000035704">
    <property type="component" value="Chromosome"/>
</dbReference>
<reference evidence="1 2" key="1">
    <citation type="submission" date="2014-10" db="EMBL/GenBank/DDBJ databases">
        <title>Genome sequence of Clostridium aceticum DSM 1496.</title>
        <authorList>
            <person name="Poehlein A."/>
            <person name="Schiel-Bengelsdorf B."/>
            <person name="Gottschalk G."/>
            <person name="Duerre P."/>
            <person name="Daniel R."/>
        </authorList>
    </citation>
    <scope>NUCLEOTIDE SEQUENCE [LARGE SCALE GENOMIC DNA]</scope>
    <source>
        <strain evidence="1 2">DSM 1496</strain>
    </source>
</reference>
<dbReference type="STRING" id="84022.CACET_c35820"/>
<organism evidence="1 2">
    <name type="scientific">Clostridium aceticum</name>
    <dbReference type="NCBI Taxonomy" id="84022"/>
    <lineage>
        <taxon>Bacteria</taxon>
        <taxon>Bacillati</taxon>
        <taxon>Bacillota</taxon>
        <taxon>Clostridia</taxon>
        <taxon>Eubacteriales</taxon>
        <taxon>Clostridiaceae</taxon>
        <taxon>Clostridium</taxon>
    </lineage>
</organism>
<dbReference type="InterPro" id="IPR006837">
    <property type="entry name" value="Divergent_DAC"/>
</dbReference>
<dbReference type="GO" id="GO:0005975">
    <property type="term" value="P:carbohydrate metabolic process"/>
    <property type="evidence" value="ECO:0007669"/>
    <property type="project" value="InterPro"/>
</dbReference>
<keyword evidence="2" id="KW-1185">Reference proteome</keyword>
<accession>A0A0D8I6R7</accession>
<dbReference type="InterPro" id="IPR011330">
    <property type="entry name" value="Glyco_hydro/deAcase_b/a-brl"/>
</dbReference>
<dbReference type="Pfam" id="PF04748">
    <property type="entry name" value="Polysacc_deac_2"/>
    <property type="match status" value="1"/>
</dbReference>
<dbReference type="EMBL" id="CP009687">
    <property type="protein sequence ID" value="AKL97013.1"/>
    <property type="molecule type" value="Genomic_DNA"/>
</dbReference>
<dbReference type="PATRIC" id="fig|84022.5.peg.2135"/>
<dbReference type="PANTHER" id="PTHR30105">
    <property type="entry name" value="UNCHARACTERIZED YIBQ-RELATED"/>
    <property type="match status" value="1"/>
</dbReference>
<dbReference type="RefSeq" id="WP_044826238.1">
    <property type="nucleotide sequence ID" value="NZ_CP009687.1"/>
</dbReference>
<evidence type="ECO:0000313" key="1">
    <source>
        <dbReference type="EMBL" id="AKL97013.1"/>
    </source>
</evidence>
<dbReference type="KEGG" id="cace:CACET_c35820"/>
<dbReference type="Gene3D" id="3.20.20.370">
    <property type="entry name" value="Glycoside hydrolase/deacetylase"/>
    <property type="match status" value="1"/>
</dbReference>